<dbReference type="Gene3D" id="3.30.9.10">
    <property type="entry name" value="D-Amino Acid Oxidase, subunit A, domain 2"/>
    <property type="match status" value="1"/>
</dbReference>
<dbReference type="RefSeq" id="WP_205355976.1">
    <property type="nucleotide sequence ID" value="NZ_JADKYB010000003.1"/>
</dbReference>
<dbReference type="InterPro" id="IPR036188">
    <property type="entry name" value="FAD/NAD-bd_sf"/>
</dbReference>
<evidence type="ECO:0000313" key="3">
    <source>
        <dbReference type="EMBL" id="MBM9504088.1"/>
    </source>
</evidence>
<keyword evidence="1" id="KW-0560">Oxidoreductase</keyword>
<evidence type="ECO:0000256" key="1">
    <source>
        <dbReference type="ARBA" id="ARBA00023002"/>
    </source>
</evidence>
<accession>A0ABS2TL86</accession>
<dbReference type="InterPro" id="IPR006076">
    <property type="entry name" value="FAD-dep_OxRdtase"/>
</dbReference>
<dbReference type="PANTHER" id="PTHR13847">
    <property type="entry name" value="SARCOSINE DEHYDROGENASE-RELATED"/>
    <property type="match status" value="1"/>
</dbReference>
<gene>
    <name evidence="3" type="ORF">ITX44_05970</name>
</gene>
<dbReference type="SUPFAM" id="SSF51905">
    <property type="entry name" value="FAD/NAD(P)-binding domain"/>
    <property type="match status" value="1"/>
</dbReference>
<name>A0ABS2TL86_9ACTN</name>
<proteinExistence type="predicted"/>
<dbReference type="SUPFAM" id="SSF54373">
    <property type="entry name" value="FAD-linked reductases, C-terminal domain"/>
    <property type="match status" value="1"/>
</dbReference>
<organism evidence="3 4">
    <name type="scientific">Actinacidiphila acididurans</name>
    <dbReference type="NCBI Taxonomy" id="2784346"/>
    <lineage>
        <taxon>Bacteria</taxon>
        <taxon>Bacillati</taxon>
        <taxon>Actinomycetota</taxon>
        <taxon>Actinomycetes</taxon>
        <taxon>Kitasatosporales</taxon>
        <taxon>Streptomycetaceae</taxon>
        <taxon>Actinacidiphila</taxon>
    </lineage>
</organism>
<feature type="domain" description="FAD dependent oxidoreductase" evidence="2">
    <location>
        <begin position="9"/>
        <end position="363"/>
    </location>
</feature>
<dbReference type="PANTHER" id="PTHR13847:SF287">
    <property type="entry name" value="FAD-DEPENDENT OXIDOREDUCTASE DOMAIN-CONTAINING PROTEIN 1"/>
    <property type="match status" value="1"/>
</dbReference>
<keyword evidence="4" id="KW-1185">Reference proteome</keyword>
<evidence type="ECO:0000259" key="2">
    <source>
        <dbReference type="Pfam" id="PF01266"/>
    </source>
</evidence>
<protein>
    <submittedName>
        <fullName evidence="3">FAD-binding oxidoreductase</fullName>
    </submittedName>
</protein>
<sequence length="394" mass="41212">MTAGPAGADLVVVGAGVVGAACAYFASLAGLRVIVVERGAIASGTSSAGEGNLLVSDKEAGPELDLALYSQRTWREDLAEHAGRWEFEAKGGLVVAATEGSLASLRDLNVQQRAAGVEVHDVGHAELPDYEPHVSRDLRGAAYYPQDAQVQPMLAVAHLLRLARDMGARVSTRTEVSGLLRSGDRVTGVRTTTGDIRAGAVLNAAGTWAGEVADLAGVPVPVRPRRGFVLVTEPMPPRTIRHKVYAAEYVGDVASSDAALQTSPVVEGTDSGTILIGASRERVGFDRTVSVPAISTLAAKAVALFPMLRQVRLMRTYHGFRPYCPDHLPVIGPDPRAPGLWHACGHEGAGIGLAAGTGKLIAQGLAGKRPDLDLAPFAPDRFSDPHQGAEEVSP</sequence>
<comment type="caution">
    <text evidence="3">The sequence shown here is derived from an EMBL/GenBank/DDBJ whole genome shotgun (WGS) entry which is preliminary data.</text>
</comment>
<evidence type="ECO:0000313" key="4">
    <source>
        <dbReference type="Proteomes" id="UP000749040"/>
    </source>
</evidence>
<dbReference type="EMBL" id="JADKYB010000003">
    <property type="protein sequence ID" value="MBM9504088.1"/>
    <property type="molecule type" value="Genomic_DNA"/>
</dbReference>
<dbReference type="Pfam" id="PF01266">
    <property type="entry name" value="DAO"/>
    <property type="match status" value="1"/>
</dbReference>
<reference evidence="3 4" key="1">
    <citation type="submission" date="2021-01" db="EMBL/GenBank/DDBJ databases">
        <title>Streptomyces acididurans sp. nov., isolated from a peat swamp forest soil.</title>
        <authorList>
            <person name="Chantavorakit T."/>
            <person name="Duangmal K."/>
        </authorList>
    </citation>
    <scope>NUCLEOTIDE SEQUENCE [LARGE SCALE GENOMIC DNA]</scope>
    <source>
        <strain evidence="3 4">KK5PA1</strain>
    </source>
</reference>
<dbReference type="Gene3D" id="3.50.50.60">
    <property type="entry name" value="FAD/NAD(P)-binding domain"/>
    <property type="match status" value="1"/>
</dbReference>
<dbReference type="Proteomes" id="UP000749040">
    <property type="component" value="Unassembled WGS sequence"/>
</dbReference>